<gene>
    <name evidence="1" type="ORF">VEIDISOL_01646</name>
</gene>
<evidence type="ECO:0000313" key="1">
    <source>
        <dbReference type="EMBL" id="EEP64585.1"/>
    </source>
</evidence>
<sequence>MLKDLASDLYNVKTQEDAKIWIQRLFNWRVTFKEFLNEMTRDSNDNLRATHERLLKAYNSLVVLINTETMFRYLDETLVLDKECPRTNNPIEGGVNAQLRRLLRYHRGMSVEKRIKAVFWWCYLHSPRPLSAKEILKVMPTDASISTIYSSMNERAQLQGIIPTWGDAISWGDLHNYDKLSFNDWD</sequence>
<dbReference type="AlphaFoldDB" id="C4FRV7"/>
<keyword evidence="2" id="KW-1185">Reference proteome</keyword>
<protein>
    <recommendedName>
        <fullName evidence="3">Transposase</fullName>
    </recommendedName>
</protein>
<evidence type="ECO:0000313" key="2">
    <source>
        <dbReference type="Proteomes" id="UP000003529"/>
    </source>
</evidence>
<dbReference type="eggNOG" id="COG3677">
    <property type="taxonomic scope" value="Bacteria"/>
</dbReference>
<dbReference type="Proteomes" id="UP000003529">
    <property type="component" value="Unassembled WGS sequence"/>
</dbReference>
<name>C4FRV7_9FIRM</name>
<proteinExistence type="predicted"/>
<comment type="caution">
    <text evidence="1">The sequence shown here is derived from an EMBL/GenBank/DDBJ whole genome shotgun (WGS) entry which is preliminary data.</text>
</comment>
<dbReference type="EMBL" id="ACIK02000019">
    <property type="protein sequence ID" value="EEP64585.1"/>
    <property type="molecule type" value="Genomic_DNA"/>
</dbReference>
<dbReference type="HOGENOM" id="CLU_062186_4_0_9"/>
<accession>C4FRV7</accession>
<evidence type="ECO:0008006" key="3">
    <source>
        <dbReference type="Google" id="ProtNLM"/>
    </source>
</evidence>
<organism evidence="1 2">
    <name type="scientific">Veillonella dispar ATCC 17748</name>
    <dbReference type="NCBI Taxonomy" id="546273"/>
    <lineage>
        <taxon>Bacteria</taxon>
        <taxon>Bacillati</taxon>
        <taxon>Bacillota</taxon>
        <taxon>Negativicutes</taxon>
        <taxon>Veillonellales</taxon>
        <taxon>Veillonellaceae</taxon>
        <taxon>Veillonella</taxon>
    </lineage>
</organism>
<reference evidence="1" key="1">
    <citation type="submission" date="2009-04" db="EMBL/GenBank/DDBJ databases">
        <authorList>
            <person name="Weinstock G."/>
            <person name="Sodergren E."/>
            <person name="Clifton S."/>
            <person name="Fulton L."/>
            <person name="Fulton B."/>
            <person name="Courtney L."/>
            <person name="Fronick C."/>
            <person name="Harrison M."/>
            <person name="Strong C."/>
            <person name="Farmer C."/>
            <person name="Delahaunty K."/>
            <person name="Markovic C."/>
            <person name="Hall O."/>
            <person name="Minx P."/>
            <person name="Tomlinson C."/>
            <person name="Mitreva M."/>
            <person name="Nelson J."/>
            <person name="Hou S."/>
            <person name="Wollam A."/>
            <person name="Pepin K.H."/>
            <person name="Johnson M."/>
            <person name="Bhonagiri V."/>
            <person name="Nash W.E."/>
            <person name="Warren W."/>
            <person name="Chinwalla A."/>
            <person name="Mardis E.R."/>
            <person name="Wilson R.K."/>
        </authorList>
    </citation>
    <scope>NUCLEOTIDE SEQUENCE [LARGE SCALE GENOMIC DNA]</scope>
    <source>
        <strain evidence="1">ATCC 17748</strain>
    </source>
</reference>